<dbReference type="GO" id="GO:0003824">
    <property type="term" value="F:catalytic activity"/>
    <property type="evidence" value="ECO:0007669"/>
    <property type="project" value="InterPro"/>
</dbReference>
<evidence type="ECO:0000313" key="2">
    <source>
        <dbReference type="Proteomes" id="UP000256690"/>
    </source>
</evidence>
<protein>
    <recommendedName>
        <fullName evidence="3">Nucleoside phosphorylase domain-containing protein</fullName>
    </recommendedName>
</protein>
<dbReference type="AlphaFoldDB" id="A0A3D8SL42"/>
<evidence type="ECO:0000313" key="1">
    <source>
        <dbReference type="EMBL" id="RDW87049.1"/>
    </source>
</evidence>
<dbReference type="RefSeq" id="XP_026606573.1">
    <property type="nucleotide sequence ID" value="XM_026745707.1"/>
</dbReference>
<dbReference type="PANTHER" id="PTHR46082:SF11">
    <property type="entry name" value="AAA+ ATPASE DOMAIN-CONTAINING PROTEIN-RELATED"/>
    <property type="match status" value="1"/>
</dbReference>
<dbReference type="OrthoDB" id="1577640at2759"/>
<reference evidence="1 2" key="1">
    <citation type="journal article" date="2018" name="IMA Fungus">
        <title>IMA Genome-F 9: Draft genome sequence of Annulohypoxylon stygium, Aspergillus mulundensis, Berkeleyomyces basicola (syn. Thielaviopsis basicola), Ceratocystis smalleyi, two Cercospora beticola strains, Coleophoma cylindrospora, Fusarium fracticaudum, Phialophora cf. hyalina, and Morchella septimelata.</title>
        <authorList>
            <person name="Wingfield B.D."/>
            <person name="Bills G.F."/>
            <person name="Dong Y."/>
            <person name="Huang W."/>
            <person name="Nel W.J."/>
            <person name="Swalarsk-Parry B.S."/>
            <person name="Vaghefi N."/>
            <person name="Wilken P.M."/>
            <person name="An Z."/>
            <person name="de Beer Z.W."/>
            <person name="De Vos L."/>
            <person name="Chen L."/>
            <person name="Duong T.A."/>
            <person name="Gao Y."/>
            <person name="Hammerbacher A."/>
            <person name="Kikkert J.R."/>
            <person name="Li Y."/>
            <person name="Li H."/>
            <person name="Li K."/>
            <person name="Li Q."/>
            <person name="Liu X."/>
            <person name="Ma X."/>
            <person name="Naidoo K."/>
            <person name="Pethybridge S.J."/>
            <person name="Sun J."/>
            <person name="Steenkamp E.T."/>
            <person name="van der Nest M.A."/>
            <person name="van Wyk S."/>
            <person name="Wingfield M.J."/>
            <person name="Xiong C."/>
            <person name="Yue Q."/>
            <person name="Zhang X."/>
        </authorList>
    </citation>
    <scope>NUCLEOTIDE SEQUENCE [LARGE SCALE GENOMIC DNA]</scope>
    <source>
        <strain evidence="1 2">DSM 5745</strain>
    </source>
</reference>
<dbReference type="PANTHER" id="PTHR46082">
    <property type="entry name" value="ATP/GTP-BINDING PROTEIN-RELATED"/>
    <property type="match status" value="1"/>
</dbReference>
<name>A0A3D8SL42_9EURO</name>
<dbReference type="Gene3D" id="3.40.50.1580">
    <property type="entry name" value="Nucleoside phosphorylase domain"/>
    <property type="match status" value="1"/>
</dbReference>
<gene>
    <name evidence="1" type="ORF">DSM5745_03691</name>
</gene>
<organism evidence="1 2">
    <name type="scientific">Aspergillus mulundensis</name>
    <dbReference type="NCBI Taxonomy" id="1810919"/>
    <lineage>
        <taxon>Eukaryota</taxon>
        <taxon>Fungi</taxon>
        <taxon>Dikarya</taxon>
        <taxon>Ascomycota</taxon>
        <taxon>Pezizomycotina</taxon>
        <taxon>Eurotiomycetes</taxon>
        <taxon>Eurotiomycetidae</taxon>
        <taxon>Eurotiales</taxon>
        <taxon>Aspergillaceae</taxon>
        <taxon>Aspergillus</taxon>
        <taxon>Aspergillus subgen. Nidulantes</taxon>
    </lineage>
</organism>
<dbReference type="InterPro" id="IPR035994">
    <property type="entry name" value="Nucleoside_phosphorylase_sf"/>
</dbReference>
<proteinExistence type="predicted"/>
<dbReference type="GO" id="GO:0009116">
    <property type="term" value="P:nucleoside metabolic process"/>
    <property type="evidence" value="ECO:0007669"/>
    <property type="project" value="InterPro"/>
</dbReference>
<dbReference type="STRING" id="1810919.A0A3D8SL42"/>
<dbReference type="SUPFAM" id="SSF53167">
    <property type="entry name" value="Purine and uridine phosphorylases"/>
    <property type="match status" value="1"/>
</dbReference>
<sequence length="329" mass="36720">MSPFPNEDYTVGWICNSKKSLLAAAAMQQGSWLLTQTCPTGKQEGFMMGEIGEHKVAATIVQCHNQALTGAPKNVVRELLETFPNIRVLLVVGIASGMPDYESEPVQDIRLADVVVGAPSKHVDGDVRVYYEGFSGFRLKRTLDNVPTALRAALDKLQVSNEPSASRVSPLLKQDLDCHHMVTQHGCDRPDPSTDQLFRSSYQHADESKPCTSCNATQAIPRDRWKRDYDAPAIHYGTIVSSTFRMRNIRDKIKTTLGGICYDREAESFFCNYPMLVIRGIADYGDTHKNEEWEGYAAFTAAYYAKFLIYTTSAQELAKAPRVRDTPHT</sequence>
<comment type="caution">
    <text evidence="1">The sequence shown here is derived from an EMBL/GenBank/DDBJ whole genome shotgun (WGS) entry which is preliminary data.</text>
</comment>
<keyword evidence="2" id="KW-1185">Reference proteome</keyword>
<dbReference type="Proteomes" id="UP000256690">
    <property type="component" value="Unassembled WGS sequence"/>
</dbReference>
<dbReference type="EMBL" id="PVWQ01000003">
    <property type="protein sequence ID" value="RDW87049.1"/>
    <property type="molecule type" value="Genomic_DNA"/>
</dbReference>
<dbReference type="InterPro" id="IPR053137">
    <property type="entry name" value="NLR-like"/>
</dbReference>
<accession>A0A3D8SL42</accession>
<dbReference type="GeneID" id="38114061"/>
<evidence type="ECO:0008006" key="3">
    <source>
        <dbReference type="Google" id="ProtNLM"/>
    </source>
</evidence>